<dbReference type="AlphaFoldDB" id="A0A8D8B6G2"/>
<protein>
    <submittedName>
        <fullName evidence="2">(northern house mosquito) hypothetical protein</fullName>
    </submittedName>
</protein>
<dbReference type="EMBL" id="HBUE01217775">
    <property type="protein sequence ID" value="CAG6537995.1"/>
    <property type="molecule type" value="Transcribed_RNA"/>
</dbReference>
<keyword evidence="1" id="KW-0472">Membrane</keyword>
<dbReference type="EMBL" id="HBUE01324331">
    <property type="protein sequence ID" value="CAG6590008.1"/>
    <property type="molecule type" value="Transcribed_RNA"/>
</dbReference>
<dbReference type="EMBL" id="HBUE01217776">
    <property type="protein sequence ID" value="CAG6537997.1"/>
    <property type="molecule type" value="Transcribed_RNA"/>
</dbReference>
<dbReference type="EMBL" id="HBUE01058624">
    <property type="protein sequence ID" value="CAG6467516.1"/>
    <property type="molecule type" value="Transcribed_RNA"/>
</dbReference>
<dbReference type="EMBL" id="HBUE01324330">
    <property type="protein sequence ID" value="CAG6590006.1"/>
    <property type="molecule type" value="Transcribed_RNA"/>
</dbReference>
<organism evidence="2">
    <name type="scientific">Culex pipiens</name>
    <name type="common">House mosquito</name>
    <dbReference type="NCBI Taxonomy" id="7175"/>
    <lineage>
        <taxon>Eukaryota</taxon>
        <taxon>Metazoa</taxon>
        <taxon>Ecdysozoa</taxon>
        <taxon>Arthropoda</taxon>
        <taxon>Hexapoda</taxon>
        <taxon>Insecta</taxon>
        <taxon>Pterygota</taxon>
        <taxon>Neoptera</taxon>
        <taxon>Endopterygota</taxon>
        <taxon>Diptera</taxon>
        <taxon>Nematocera</taxon>
        <taxon>Culicoidea</taxon>
        <taxon>Culicidae</taxon>
        <taxon>Culicinae</taxon>
        <taxon>Culicini</taxon>
        <taxon>Culex</taxon>
        <taxon>Culex</taxon>
    </lineage>
</organism>
<keyword evidence="1" id="KW-0812">Transmembrane</keyword>
<feature type="transmembrane region" description="Helical" evidence="1">
    <location>
        <begin position="31"/>
        <end position="51"/>
    </location>
</feature>
<accession>A0A8D8B6G2</accession>
<proteinExistence type="predicted"/>
<evidence type="ECO:0000256" key="1">
    <source>
        <dbReference type="SAM" id="Phobius"/>
    </source>
</evidence>
<feature type="transmembrane region" description="Helical" evidence="1">
    <location>
        <begin position="9"/>
        <end position="25"/>
    </location>
</feature>
<sequence>MPSTSARRWYTGICCTFAGGIANLGPMLRMVSVSSGIWAVVALNMAFWFCCMLRGLCWLLRMVLSFFDVVLLQVFKVVVNEVSCVVMYCDMTLWVVTSSMRLRNC</sequence>
<evidence type="ECO:0000313" key="2">
    <source>
        <dbReference type="EMBL" id="CAG6467512.1"/>
    </source>
</evidence>
<dbReference type="EMBL" id="HBUE01058622">
    <property type="protein sequence ID" value="CAG6467512.1"/>
    <property type="molecule type" value="Transcribed_RNA"/>
</dbReference>
<reference evidence="2" key="1">
    <citation type="submission" date="2021-05" db="EMBL/GenBank/DDBJ databases">
        <authorList>
            <person name="Alioto T."/>
            <person name="Alioto T."/>
            <person name="Gomez Garrido J."/>
        </authorList>
    </citation>
    <scope>NUCLEOTIDE SEQUENCE</scope>
</reference>
<dbReference type="EMBL" id="HBUE01217778">
    <property type="protein sequence ID" value="CAG6537999.1"/>
    <property type="molecule type" value="Transcribed_RNA"/>
</dbReference>
<dbReference type="EMBL" id="HBUE01058623">
    <property type="protein sequence ID" value="CAG6467514.1"/>
    <property type="molecule type" value="Transcribed_RNA"/>
</dbReference>
<name>A0A8D8B6G2_CULPI</name>
<keyword evidence="1" id="KW-1133">Transmembrane helix</keyword>
<dbReference type="EMBL" id="HBUE01324333">
    <property type="protein sequence ID" value="CAG6590010.1"/>
    <property type="molecule type" value="Transcribed_RNA"/>
</dbReference>